<dbReference type="Gene3D" id="1.10.275.10">
    <property type="entry name" value="Fumarase/aspartase (N-terminal domain)"/>
    <property type="match status" value="1"/>
</dbReference>
<proteinExistence type="inferred from homology"/>
<dbReference type="NCBIfam" id="NF008909">
    <property type="entry name" value="PRK12273.1"/>
    <property type="match status" value="1"/>
</dbReference>
<dbReference type="GO" id="GO:0006531">
    <property type="term" value="P:aspartate metabolic process"/>
    <property type="evidence" value="ECO:0007669"/>
    <property type="project" value="InterPro"/>
</dbReference>
<dbReference type="PROSITE" id="PS00163">
    <property type="entry name" value="FUMARATE_LYASES"/>
    <property type="match status" value="1"/>
</dbReference>
<sequence>MMITDDKLYRTEKDFLGEKQIPAAAYYGIQTARAKENFPITGYRLHPSLIRAMAMVKKAAALANMEVGRLNPRLGNVIVKAAQEIIDGQWHDHFIVDPIQGGAGTSINMNTNEVIANRGLELLGEEKGDYFHLSPNTHVNMSQSTNDTFPTAIHLATLELLEQLLKTAREMADQFQAKAKAFDHVIKMGRTHLQDAVPIRLGQEFEAYHRVLERDIKRMQQSRQHLYEVNMGATAVGTGLNADPRYIRSVVQHLADISGYPLVCADHLVDATQNTDAYTEVSAALKVCMMNMSKIANDLRLMASGPRVGLGELKLPARQPGSSIMPGKVNPVMAEVINQVAFQVIGNDHTICLASEAGQLELNVMEPVLVFNLLQSLSIMNNAFRVFTDYCLRGIEANEERMKEYVEKSVGVITAVNPHIGYEAAARIAREAILTGQSVRQLCLKYNVLSEEELDQILDPYEMTHPGIAGVELLERE</sequence>
<accession>A0A8J2VIR2</accession>
<reference evidence="10" key="1">
    <citation type="journal article" date="2014" name="Int. J. Syst. Evol. Microbiol.">
        <title>Complete genome sequence of Corynebacterium casei LMG S-19264T (=DSM 44701T), isolated from a smear-ripened cheese.</title>
        <authorList>
            <consortium name="US DOE Joint Genome Institute (JGI-PGF)"/>
            <person name="Walter F."/>
            <person name="Albersmeier A."/>
            <person name="Kalinowski J."/>
            <person name="Ruckert C."/>
        </authorList>
    </citation>
    <scope>NUCLEOTIDE SEQUENCE</scope>
    <source>
        <strain evidence="10">CGMCC 1.15179</strain>
    </source>
</reference>
<reference evidence="10" key="2">
    <citation type="submission" date="2020-09" db="EMBL/GenBank/DDBJ databases">
        <authorList>
            <person name="Sun Q."/>
            <person name="Zhou Y."/>
        </authorList>
    </citation>
    <scope>NUCLEOTIDE SEQUENCE</scope>
    <source>
        <strain evidence="10">CGMCC 1.15179</strain>
    </source>
</reference>
<evidence type="ECO:0000256" key="7">
    <source>
        <dbReference type="RuleBase" id="RU362017"/>
    </source>
</evidence>
<dbReference type="SUPFAM" id="SSF48557">
    <property type="entry name" value="L-aspartase-like"/>
    <property type="match status" value="1"/>
</dbReference>
<gene>
    <name evidence="10" type="primary">ansB</name>
    <name evidence="10" type="ORF">GCM10011571_29450</name>
</gene>
<dbReference type="FunFam" id="1.10.40.30:FF:000002">
    <property type="entry name" value="Fumarate hydratase class II"/>
    <property type="match status" value="1"/>
</dbReference>
<dbReference type="Proteomes" id="UP000625210">
    <property type="component" value="Unassembled WGS sequence"/>
</dbReference>
<dbReference type="InterPro" id="IPR018951">
    <property type="entry name" value="Fumarase_C_C"/>
</dbReference>
<keyword evidence="11" id="KW-1185">Reference proteome</keyword>
<evidence type="ECO:0000259" key="8">
    <source>
        <dbReference type="Pfam" id="PF00206"/>
    </source>
</evidence>
<evidence type="ECO:0000256" key="1">
    <source>
        <dbReference type="ARBA" id="ARBA00001494"/>
    </source>
</evidence>
<feature type="domain" description="Fumarase C C-terminal" evidence="9">
    <location>
        <begin position="413"/>
        <end position="465"/>
    </location>
</feature>
<dbReference type="CDD" id="cd01357">
    <property type="entry name" value="Aspartase"/>
    <property type="match status" value="1"/>
</dbReference>
<evidence type="ECO:0000259" key="9">
    <source>
        <dbReference type="Pfam" id="PF10415"/>
    </source>
</evidence>
<dbReference type="InterPro" id="IPR000362">
    <property type="entry name" value="Fumarate_lyase_fam"/>
</dbReference>
<dbReference type="Gene3D" id="1.20.200.10">
    <property type="entry name" value="Fumarase/aspartase (Central domain)"/>
    <property type="match status" value="1"/>
</dbReference>
<evidence type="ECO:0000256" key="5">
    <source>
        <dbReference type="ARBA" id="ARBA00023239"/>
    </source>
</evidence>
<evidence type="ECO:0000313" key="11">
    <source>
        <dbReference type="Proteomes" id="UP000625210"/>
    </source>
</evidence>
<evidence type="ECO:0000256" key="2">
    <source>
        <dbReference type="ARBA" id="ARBA00005596"/>
    </source>
</evidence>
<keyword evidence="5 7" id="KW-0456">Lyase</keyword>
<dbReference type="FunFam" id="1.20.200.10:FF:000001">
    <property type="entry name" value="Fumarate hydratase, mitochondrial"/>
    <property type="match status" value="1"/>
</dbReference>
<dbReference type="GO" id="GO:0008797">
    <property type="term" value="F:aspartate ammonia-lyase activity"/>
    <property type="evidence" value="ECO:0007669"/>
    <property type="project" value="UniProtKB-UniRule"/>
</dbReference>
<feature type="domain" description="Fumarate lyase N-terminal" evidence="8">
    <location>
        <begin position="17"/>
        <end position="346"/>
    </location>
</feature>
<dbReference type="NCBIfam" id="TIGR00839">
    <property type="entry name" value="aspA"/>
    <property type="match status" value="1"/>
</dbReference>
<evidence type="ECO:0000256" key="6">
    <source>
        <dbReference type="NCBIfam" id="TIGR00839"/>
    </source>
</evidence>
<dbReference type="EC" id="4.3.1.1" evidence="3 6"/>
<dbReference type="PRINTS" id="PR00149">
    <property type="entry name" value="FUMRATELYASE"/>
</dbReference>
<name>A0A8J2VIR2_9BACL</name>
<protein>
    <recommendedName>
        <fullName evidence="4 6">Aspartate ammonia-lyase</fullName>
        <shortName evidence="7">Aspartase</shortName>
        <ecNumber evidence="3 6">4.3.1.1</ecNumber>
    </recommendedName>
</protein>
<dbReference type="PANTHER" id="PTHR42696:SF2">
    <property type="entry name" value="ASPARTATE AMMONIA-LYASE"/>
    <property type="match status" value="1"/>
</dbReference>
<dbReference type="InterPro" id="IPR022761">
    <property type="entry name" value="Fumarate_lyase_N"/>
</dbReference>
<dbReference type="Pfam" id="PF00206">
    <property type="entry name" value="Lyase_1"/>
    <property type="match status" value="1"/>
</dbReference>
<dbReference type="Gene3D" id="1.10.40.30">
    <property type="entry name" value="Fumarase/aspartase (C-terminal domain)"/>
    <property type="match status" value="1"/>
</dbReference>
<dbReference type="NCBIfam" id="NF011092">
    <property type="entry name" value="PRK14515.1"/>
    <property type="match status" value="1"/>
</dbReference>
<dbReference type="GO" id="GO:0005829">
    <property type="term" value="C:cytosol"/>
    <property type="evidence" value="ECO:0007669"/>
    <property type="project" value="TreeGrafter"/>
</dbReference>
<dbReference type="InterPro" id="IPR004708">
    <property type="entry name" value="ApsA"/>
</dbReference>
<dbReference type="InterPro" id="IPR020557">
    <property type="entry name" value="Fumarate_lyase_CS"/>
</dbReference>
<dbReference type="Pfam" id="PF10415">
    <property type="entry name" value="FumaraseC_C"/>
    <property type="match status" value="1"/>
</dbReference>
<dbReference type="PRINTS" id="PR00145">
    <property type="entry name" value="ARGSUCLYASE"/>
</dbReference>
<dbReference type="InterPro" id="IPR051546">
    <property type="entry name" value="Aspartate_Ammonia-Lyase"/>
</dbReference>
<evidence type="ECO:0000256" key="3">
    <source>
        <dbReference type="ARBA" id="ARBA00012992"/>
    </source>
</evidence>
<comment type="catalytic activity">
    <reaction evidence="1 7">
        <text>L-aspartate = fumarate + NH4(+)</text>
        <dbReference type="Rhea" id="RHEA:16601"/>
        <dbReference type="ChEBI" id="CHEBI:28938"/>
        <dbReference type="ChEBI" id="CHEBI:29806"/>
        <dbReference type="ChEBI" id="CHEBI:29991"/>
        <dbReference type="EC" id="4.3.1.1"/>
    </reaction>
</comment>
<dbReference type="InterPro" id="IPR024083">
    <property type="entry name" value="Fumarase/histidase_N"/>
</dbReference>
<comment type="similarity">
    <text evidence="2 7">Belongs to the class-II fumarase/aspartase family. Aspartase subfamily.</text>
</comment>
<dbReference type="EMBL" id="BMHQ01000011">
    <property type="protein sequence ID" value="GGE25403.1"/>
    <property type="molecule type" value="Genomic_DNA"/>
</dbReference>
<dbReference type="GO" id="GO:0006099">
    <property type="term" value="P:tricarboxylic acid cycle"/>
    <property type="evidence" value="ECO:0007669"/>
    <property type="project" value="InterPro"/>
</dbReference>
<evidence type="ECO:0000256" key="4">
    <source>
        <dbReference type="ARBA" id="ARBA00016146"/>
    </source>
</evidence>
<dbReference type="FunFam" id="1.10.275.10:FF:000001">
    <property type="entry name" value="Fumarate hydratase, mitochondrial"/>
    <property type="match status" value="1"/>
</dbReference>
<dbReference type="PANTHER" id="PTHR42696">
    <property type="entry name" value="ASPARTATE AMMONIA-LYASE"/>
    <property type="match status" value="1"/>
</dbReference>
<dbReference type="InterPro" id="IPR008948">
    <property type="entry name" value="L-Aspartase-like"/>
</dbReference>
<dbReference type="AlphaFoldDB" id="A0A8J2VIR2"/>
<organism evidence="10 11">
    <name type="scientific">Marinithermofilum abyssi</name>
    <dbReference type="NCBI Taxonomy" id="1571185"/>
    <lineage>
        <taxon>Bacteria</taxon>
        <taxon>Bacillati</taxon>
        <taxon>Bacillota</taxon>
        <taxon>Bacilli</taxon>
        <taxon>Bacillales</taxon>
        <taxon>Thermoactinomycetaceae</taxon>
        <taxon>Marinithermofilum</taxon>
    </lineage>
</organism>
<evidence type="ECO:0000313" key="10">
    <source>
        <dbReference type="EMBL" id="GGE25403.1"/>
    </source>
</evidence>
<comment type="caution">
    <text evidence="10">The sequence shown here is derived from an EMBL/GenBank/DDBJ whole genome shotgun (WGS) entry which is preliminary data.</text>
</comment>